<accession>A0A084SWK9</accession>
<feature type="domain" description="Thioesterase" evidence="1">
    <location>
        <begin position="62"/>
        <end position="135"/>
    </location>
</feature>
<dbReference type="SUPFAM" id="SSF54637">
    <property type="entry name" value="Thioesterase/thiol ester dehydrase-isomerase"/>
    <property type="match status" value="1"/>
</dbReference>
<sequence length="157" mass="16966">MSDADARPTQEQLERYAEQFNQSQTLRLLGLRLSFPPGGEKVVITLPEVRAEHRGGLGTHAINGGIISAMFDYAIGCTPALVDPTRRCATMQLSVSFERPVRGTTVRAEATIDSAGTSTLFASARMYDDKGQVCARCQGVVKMSQMKWASGESPAVN</sequence>
<name>A0A084SWK9_9BACT</name>
<dbReference type="CDD" id="cd03443">
    <property type="entry name" value="PaaI_thioesterase"/>
    <property type="match status" value="1"/>
</dbReference>
<proteinExistence type="predicted"/>
<dbReference type="EMBL" id="JPMI01000079">
    <property type="protein sequence ID" value="KFA92844.1"/>
    <property type="molecule type" value="Genomic_DNA"/>
</dbReference>
<dbReference type="RefSeq" id="WP_043394230.1">
    <property type="nucleotide sequence ID" value="NZ_JPMI01000079.1"/>
</dbReference>
<dbReference type="InterPro" id="IPR029069">
    <property type="entry name" value="HotDog_dom_sf"/>
</dbReference>
<dbReference type="Pfam" id="PF03061">
    <property type="entry name" value="4HBT"/>
    <property type="match status" value="1"/>
</dbReference>
<organism evidence="2 3">
    <name type="scientific">Archangium violaceum Cb vi76</name>
    <dbReference type="NCBI Taxonomy" id="1406225"/>
    <lineage>
        <taxon>Bacteria</taxon>
        <taxon>Pseudomonadati</taxon>
        <taxon>Myxococcota</taxon>
        <taxon>Myxococcia</taxon>
        <taxon>Myxococcales</taxon>
        <taxon>Cystobacterineae</taxon>
        <taxon>Archangiaceae</taxon>
        <taxon>Archangium</taxon>
    </lineage>
</organism>
<comment type="caution">
    <text evidence="2">The sequence shown here is derived from an EMBL/GenBank/DDBJ whole genome shotgun (WGS) entry which is preliminary data.</text>
</comment>
<gene>
    <name evidence="2" type="ORF">Q664_13500</name>
</gene>
<dbReference type="AlphaFoldDB" id="A0A084SWK9"/>
<dbReference type="GO" id="GO:0016790">
    <property type="term" value="F:thiolester hydrolase activity"/>
    <property type="evidence" value="ECO:0007669"/>
    <property type="project" value="UniProtKB-ARBA"/>
</dbReference>
<dbReference type="Proteomes" id="UP000028547">
    <property type="component" value="Unassembled WGS sequence"/>
</dbReference>
<evidence type="ECO:0000259" key="1">
    <source>
        <dbReference type="Pfam" id="PF03061"/>
    </source>
</evidence>
<evidence type="ECO:0000313" key="2">
    <source>
        <dbReference type="EMBL" id="KFA92844.1"/>
    </source>
</evidence>
<dbReference type="InterPro" id="IPR006683">
    <property type="entry name" value="Thioestr_dom"/>
</dbReference>
<reference evidence="2 3" key="1">
    <citation type="submission" date="2014-07" db="EMBL/GenBank/DDBJ databases">
        <title>Draft Genome Sequence of Gephyronic Acid Producer, Cystobacter violaceus Strain Cb vi76.</title>
        <authorList>
            <person name="Stevens D.C."/>
            <person name="Young J."/>
            <person name="Carmichael R."/>
            <person name="Tan J."/>
            <person name="Taylor R.E."/>
        </authorList>
    </citation>
    <scope>NUCLEOTIDE SEQUENCE [LARGE SCALE GENOMIC DNA]</scope>
    <source>
        <strain evidence="2 3">Cb vi76</strain>
    </source>
</reference>
<protein>
    <submittedName>
        <fullName evidence="2">Thioesterase</fullName>
    </submittedName>
</protein>
<evidence type="ECO:0000313" key="3">
    <source>
        <dbReference type="Proteomes" id="UP000028547"/>
    </source>
</evidence>
<dbReference type="Gene3D" id="3.10.129.10">
    <property type="entry name" value="Hotdog Thioesterase"/>
    <property type="match status" value="1"/>
</dbReference>